<dbReference type="PROSITE" id="PS50076">
    <property type="entry name" value="DNAJ_2"/>
    <property type="match status" value="1"/>
</dbReference>
<dbReference type="EMBL" id="CAJNOI010000171">
    <property type="protein sequence ID" value="CAF1153837.1"/>
    <property type="molecule type" value="Genomic_DNA"/>
</dbReference>
<feature type="repeat" description="ANK" evidence="3">
    <location>
        <begin position="274"/>
        <end position="306"/>
    </location>
</feature>
<dbReference type="SMART" id="SM00248">
    <property type="entry name" value="ANK"/>
    <property type="match status" value="6"/>
</dbReference>
<dbReference type="Pfam" id="PF12796">
    <property type="entry name" value="Ank_2"/>
    <property type="match status" value="3"/>
</dbReference>
<dbReference type="Proteomes" id="UP000663832">
    <property type="component" value="Unassembled WGS sequence"/>
</dbReference>
<evidence type="ECO:0000313" key="7">
    <source>
        <dbReference type="Proteomes" id="UP000663832"/>
    </source>
</evidence>
<dbReference type="PANTHER" id="PTHR24171:SF8">
    <property type="entry name" value="BRCA1-ASSOCIATED RING DOMAIN PROTEIN 1"/>
    <property type="match status" value="1"/>
</dbReference>
<dbReference type="PROSITE" id="PS50297">
    <property type="entry name" value="ANK_REP_REGION"/>
    <property type="match status" value="4"/>
</dbReference>
<dbReference type="GO" id="GO:0070531">
    <property type="term" value="C:BRCA1-A complex"/>
    <property type="evidence" value="ECO:0007669"/>
    <property type="project" value="TreeGrafter"/>
</dbReference>
<dbReference type="PANTHER" id="PTHR24171">
    <property type="entry name" value="ANKYRIN REPEAT DOMAIN-CONTAINING PROTEIN 39-RELATED"/>
    <property type="match status" value="1"/>
</dbReference>
<dbReference type="InterPro" id="IPR036869">
    <property type="entry name" value="J_dom_sf"/>
</dbReference>
<feature type="repeat" description="ANK" evidence="3">
    <location>
        <begin position="118"/>
        <end position="150"/>
    </location>
</feature>
<dbReference type="InterPro" id="IPR036770">
    <property type="entry name" value="Ankyrin_rpt-contain_sf"/>
</dbReference>
<evidence type="ECO:0000313" key="8">
    <source>
        <dbReference type="Proteomes" id="UP000663877"/>
    </source>
</evidence>
<organism evidence="5 8">
    <name type="scientific">Adineta steineri</name>
    <dbReference type="NCBI Taxonomy" id="433720"/>
    <lineage>
        <taxon>Eukaryota</taxon>
        <taxon>Metazoa</taxon>
        <taxon>Spiralia</taxon>
        <taxon>Gnathifera</taxon>
        <taxon>Rotifera</taxon>
        <taxon>Eurotatoria</taxon>
        <taxon>Bdelloidea</taxon>
        <taxon>Adinetida</taxon>
        <taxon>Adinetidae</taxon>
        <taxon>Adineta</taxon>
    </lineage>
</organism>
<dbReference type="PRINTS" id="PR00625">
    <property type="entry name" value="JDOMAIN"/>
</dbReference>
<reference evidence="5" key="1">
    <citation type="submission" date="2021-02" db="EMBL/GenBank/DDBJ databases">
        <authorList>
            <person name="Nowell W R."/>
        </authorList>
    </citation>
    <scope>NUCLEOTIDE SEQUENCE</scope>
</reference>
<dbReference type="InterPro" id="IPR001623">
    <property type="entry name" value="DnaJ_domain"/>
</dbReference>
<dbReference type="Proteomes" id="UP000663877">
    <property type="component" value="Unassembled WGS sequence"/>
</dbReference>
<dbReference type="PROSITE" id="PS50088">
    <property type="entry name" value="ANK_REPEAT"/>
    <property type="match status" value="5"/>
</dbReference>
<keyword evidence="7" id="KW-1185">Reference proteome</keyword>
<dbReference type="Pfam" id="PF00226">
    <property type="entry name" value="DnaJ"/>
    <property type="match status" value="1"/>
</dbReference>
<evidence type="ECO:0000256" key="1">
    <source>
        <dbReference type="ARBA" id="ARBA00022737"/>
    </source>
</evidence>
<feature type="repeat" description="ANK" evidence="3">
    <location>
        <begin position="395"/>
        <end position="427"/>
    </location>
</feature>
<dbReference type="PRINTS" id="PR01415">
    <property type="entry name" value="ANKYRIN"/>
</dbReference>
<proteinExistence type="predicted"/>
<dbReference type="SMART" id="SM00271">
    <property type="entry name" value="DnaJ"/>
    <property type="match status" value="1"/>
</dbReference>
<keyword evidence="1" id="KW-0677">Repeat</keyword>
<dbReference type="InterPro" id="IPR002110">
    <property type="entry name" value="Ankyrin_rpt"/>
</dbReference>
<gene>
    <name evidence="5" type="ORF">BJG266_LOCUS24246</name>
    <name evidence="6" type="ORF">QVE165_LOCUS41061</name>
</gene>
<dbReference type="GO" id="GO:0085020">
    <property type="term" value="P:protein K6-linked ubiquitination"/>
    <property type="evidence" value="ECO:0007669"/>
    <property type="project" value="TreeGrafter"/>
</dbReference>
<feature type="repeat" description="ANK" evidence="3">
    <location>
        <begin position="361"/>
        <end position="393"/>
    </location>
</feature>
<dbReference type="OrthoDB" id="194358at2759"/>
<evidence type="ECO:0000256" key="3">
    <source>
        <dbReference type="PROSITE-ProRule" id="PRU00023"/>
    </source>
</evidence>
<dbReference type="AlphaFoldDB" id="A0A814SWQ7"/>
<keyword evidence="2 3" id="KW-0040">ANK repeat</keyword>
<evidence type="ECO:0000313" key="6">
    <source>
        <dbReference type="EMBL" id="CAF1462899.1"/>
    </source>
</evidence>
<dbReference type="PROSITE" id="PS00636">
    <property type="entry name" value="DNAJ_1"/>
    <property type="match status" value="1"/>
</dbReference>
<dbReference type="GO" id="GO:0031436">
    <property type="term" value="C:BRCA1-BARD1 complex"/>
    <property type="evidence" value="ECO:0007669"/>
    <property type="project" value="TreeGrafter"/>
</dbReference>
<evidence type="ECO:0000313" key="5">
    <source>
        <dbReference type="EMBL" id="CAF1153837.1"/>
    </source>
</evidence>
<name>A0A814SWQ7_9BILA</name>
<dbReference type="SUPFAM" id="SSF46565">
    <property type="entry name" value="Chaperone J-domain"/>
    <property type="match status" value="1"/>
</dbReference>
<protein>
    <recommendedName>
        <fullName evidence="4">J domain-containing protein</fullName>
    </recommendedName>
</protein>
<sequence length="898" mass="101826">MSTSTPYEILGLAKTNEDVKLRIAYRKRILELKSDRQNNPTSRKITPEKFREICRAYETLSDYEKRKKYDEDQKWLSNLDLSEYTLQQLASEPDLALSLKERLKNSKLRLINAQNSITDQTPLYCAARACNVEAVHYLIEQDADPDLQQRSGSTALHAAAFFGHPEMVRCLLECGANYTIKNRFGNLPGDEYNEPNINIKEIFSELKETLFVQTAANQFDWLKANIDRIGDHIDTEYYTQRQTLLHCACKKGYFDLAKWFVEERHANLDLVDINLNTPLHLAAYGGYEKIVDYLLNKGANSILINRWGMTAEQEGIVHGTKIKQLFQAMRDMNMFDMAIKGIVWWFQYYFEDKSPNSVDGQGTSLLYVACRFGQTSIAEWLLDKGANINFQLPGKRSTPLHGAAFNKHLSTAELLLSRGADINIKNSFSSTPIDDAQTDEIKKLLQQHRDNLAIDKYIPVHLYDDGKKAGDGPLAKVQLHCDATIEDLIKALPDKLRDSYKWFSIARSPLDFADDKTTLISAVCRARHVNSIFLDLPICLIAYTSQRYINSGYRARDPRNGLNLRTFHSEFRSKQKDKSFRIKGNSNEPQIFRIDNVSFKFPPCCTNNDTLIDINYIFSPDAKKFQLPECICLFETAYNVENEKLNDMPTITVDNEPNAKLYTWVSSSAYWFSHTDQDNRLPRIGGIQALIRHVEVIPKSLCLLPDMFIQNAVGKLFEKRQTPVSCQYLKIQEPDVELFPHQAYHGTSINVIRSILMDGLVMPSTVVSNGFRVCPPAGHIARGVQAFGIPDFANALFVSPSIHYCSDPVYAVTFSSGDQQMIAVLDCRIRNDAFKAFASTVPSYVAQPGDDIKAIEWRITCPAAIQITGIIFIPIIQSRAEAARLRASKLGMNPNNVA</sequence>
<comment type="caution">
    <text evidence="5">The sequence shown here is derived from an EMBL/GenBank/DDBJ whole genome shotgun (WGS) entry which is preliminary data.</text>
</comment>
<dbReference type="Gene3D" id="1.10.287.110">
    <property type="entry name" value="DnaJ domain"/>
    <property type="match status" value="1"/>
</dbReference>
<dbReference type="EMBL" id="CAJNOM010000483">
    <property type="protein sequence ID" value="CAF1462899.1"/>
    <property type="molecule type" value="Genomic_DNA"/>
</dbReference>
<feature type="domain" description="J" evidence="4">
    <location>
        <begin position="5"/>
        <end position="73"/>
    </location>
</feature>
<dbReference type="SUPFAM" id="SSF48403">
    <property type="entry name" value="Ankyrin repeat"/>
    <property type="match status" value="1"/>
</dbReference>
<evidence type="ECO:0000256" key="2">
    <source>
        <dbReference type="ARBA" id="ARBA00023043"/>
    </source>
</evidence>
<evidence type="ECO:0000259" key="4">
    <source>
        <dbReference type="PROSITE" id="PS50076"/>
    </source>
</evidence>
<dbReference type="CDD" id="cd06257">
    <property type="entry name" value="DnaJ"/>
    <property type="match status" value="1"/>
</dbReference>
<feature type="repeat" description="ANK" evidence="3">
    <location>
        <begin position="151"/>
        <end position="183"/>
    </location>
</feature>
<dbReference type="GO" id="GO:0004842">
    <property type="term" value="F:ubiquitin-protein transferase activity"/>
    <property type="evidence" value="ECO:0007669"/>
    <property type="project" value="TreeGrafter"/>
</dbReference>
<dbReference type="Gene3D" id="1.25.40.20">
    <property type="entry name" value="Ankyrin repeat-containing domain"/>
    <property type="match status" value="3"/>
</dbReference>
<accession>A0A814SWQ7</accession>
<dbReference type="InterPro" id="IPR018253">
    <property type="entry name" value="DnaJ_domain_CS"/>
</dbReference>